<dbReference type="PROSITE" id="PS51504">
    <property type="entry name" value="H15"/>
    <property type="match status" value="1"/>
</dbReference>
<feature type="region of interest" description="Disordered" evidence="1">
    <location>
        <begin position="177"/>
        <end position="213"/>
    </location>
</feature>
<dbReference type="InterPro" id="IPR036388">
    <property type="entry name" value="WH-like_DNA-bd_sf"/>
</dbReference>
<dbReference type="GO" id="GO:0006334">
    <property type="term" value="P:nucleosome assembly"/>
    <property type="evidence" value="ECO:0007669"/>
    <property type="project" value="InterPro"/>
</dbReference>
<dbReference type="GO" id="GO:0000786">
    <property type="term" value="C:nucleosome"/>
    <property type="evidence" value="ECO:0007669"/>
    <property type="project" value="InterPro"/>
</dbReference>
<evidence type="ECO:0000313" key="3">
    <source>
        <dbReference type="EMBL" id="CAH1104416.1"/>
    </source>
</evidence>
<dbReference type="SUPFAM" id="SSF46785">
    <property type="entry name" value="Winged helix' DNA-binding domain"/>
    <property type="match status" value="1"/>
</dbReference>
<dbReference type="Gene3D" id="1.10.10.60">
    <property type="entry name" value="Homeodomain-like"/>
    <property type="match status" value="1"/>
</dbReference>
<evidence type="ECO:0000259" key="2">
    <source>
        <dbReference type="PROSITE" id="PS51504"/>
    </source>
</evidence>
<dbReference type="GO" id="GO:0003677">
    <property type="term" value="F:DNA binding"/>
    <property type="evidence" value="ECO:0007669"/>
    <property type="project" value="InterPro"/>
</dbReference>
<dbReference type="Pfam" id="PF00538">
    <property type="entry name" value="Linker_histone"/>
    <property type="match status" value="1"/>
</dbReference>
<dbReference type="InterPro" id="IPR044822">
    <property type="entry name" value="Myb_DNA-bind_4"/>
</dbReference>
<proteinExistence type="predicted"/>
<dbReference type="EMBL" id="OV651829">
    <property type="protein sequence ID" value="CAH1104416.1"/>
    <property type="molecule type" value="Genomic_DNA"/>
</dbReference>
<dbReference type="InterPro" id="IPR005818">
    <property type="entry name" value="Histone_H1/H5_H15"/>
</dbReference>
<evidence type="ECO:0000313" key="4">
    <source>
        <dbReference type="Proteomes" id="UP001153636"/>
    </source>
</evidence>
<dbReference type="Proteomes" id="UP001153636">
    <property type="component" value="Chromosome 17"/>
</dbReference>
<sequence length="483" mass="55196">MFYFERAVREGRLASFGVFPQSIENLSVVRIAQTLESDNGTTEVSVDELSEPSSETNFEIWSSKGKPSEEDILATTKLLEILGSDKYKQLFNDKKNPKNKLWKNVAIVMTENGFAVTAVKCQQKYLNLVKSYTSHVRHLHQTGEGKKVPPPFYEEMHSIIGSKDKITLANRVDTLEMPKDLEPDVNQPSTSKDSSTKYSNTQYNVQDDKRSENDNVKTYQKVSKRKTCVTKADVLSTIVNCNNQVIENQNKSFDKMFTFLNEQNKLIAHQNTQRDQLINILQQSLQQTSKTISHRQSEKVFMGSSQSKFSPEPKDAWHKIKGTGKKPKYLQSVLQAIIDLKESTGSSQGRIIDYLRSTIKEPQVNLTPRHFSMNVKRALQYAAIHGMVIQRGGKFQMALNQKEFEIFKGLRVGDPLIDSVNTKCKRKGKICRKQVQNIRIKRKPNKIQNESSKKNIKTEVESGNTNEIDDDYFIKLEQSLKNK</sequence>
<evidence type="ECO:0000256" key="1">
    <source>
        <dbReference type="SAM" id="MobiDB-lite"/>
    </source>
</evidence>
<dbReference type="Pfam" id="PF13837">
    <property type="entry name" value="Myb_DNA-bind_4"/>
    <property type="match status" value="1"/>
</dbReference>
<dbReference type="InterPro" id="IPR036390">
    <property type="entry name" value="WH_DNA-bd_sf"/>
</dbReference>
<dbReference type="OrthoDB" id="6754815at2759"/>
<feature type="domain" description="H15" evidence="2">
    <location>
        <begin position="325"/>
        <end position="399"/>
    </location>
</feature>
<keyword evidence="4" id="KW-1185">Reference proteome</keyword>
<feature type="compositionally biased region" description="Polar residues" evidence="1">
    <location>
        <begin position="186"/>
        <end position="205"/>
    </location>
</feature>
<name>A0A9P0CML3_9CUCU</name>
<accession>A0A9P0CML3</accession>
<organism evidence="3 4">
    <name type="scientific">Psylliodes chrysocephalus</name>
    <dbReference type="NCBI Taxonomy" id="3402493"/>
    <lineage>
        <taxon>Eukaryota</taxon>
        <taxon>Metazoa</taxon>
        <taxon>Ecdysozoa</taxon>
        <taxon>Arthropoda</taxon>
        <taxon>Hexapoda</taxon>
        <taxon>Insecta</taxon>
        <taxon>Pterygota</taxon>
        <taxon>Neoptera</taxon>
        <taxon>Endopterygota</taxon>
        <taxon>Coleoptera</taxon>
        <taxon>Polyphaga</taxon>
        <taxon>Cucujiformia</taxon>
        <taxon>Chrysomeloidea</taxon>
        <taxon>Chrysomelidae</taxon>
        <taxon>Galerucinae</taxon>
        <taxon>Alticini</taxon>
        <taxon>Psylliodes</taxon>
    </lineage>
</organism>
<reference evidence="3" key="1">
    <citation type="submission" date="2022-01" db="EMBL/GenBank/DDBJ databases">
        <authorList>
            <person name="King R."/>
        </authorList>
    </citation>
    <scope>NUCLEOTIDE SEQUENCE</scope>
</reference>
<dbReference type="Gene3D" id="1.10.10.10">
    <property type="entry name" value="Winged helix-like DNA-binding domain superfamily/Winged helix DNA-binding domain"/>
    <property type="match status" value="1"/>
</dbReference>
<protein>
    <recommendedName>
        <fullName evidence="2">H15 domain-containing protein</fullName>
    </recommendedName>
</protein>
<gene>
    <name evidence="3" type="ORF">PSYICH_LOCUS5482</name>
</gene>
<dbReference type="AlphaFoldDB" id="A0A9P0CML3"/>